<organism evidence="2">
    <name type="scientific">viral metagenome</name>
    <dbReference type="NCBI Taxonomy" id="1070528"/>
    <lineage>
        <taxon>unclassified sequences</taxon>
        <taxon>metagenomes</taxon>
        <taxon>organismal metagenomes</taxon>
    </lineage>
</organism>
<accession>A0A6C0LBY3</accession>
<feature type="compositionally biased region" description="Basic and acidic residues" evidence="1">
    <location>
        <begin position="270"/>
        <end position="370"/>
    </location>
</feature>
<feature type="region of interest" description="Disordered" evidence="1">
    <location>
        <begin position="392"/>
        <end position="420"/>
    </location>
</feature>
<dbReference type="EMBL" id="MN740472">
    <property type="protein sequence ID" value="QHU28476.1"/>
    <property type="molecule type" value="Genomic_DNA"/>
</dbReference>
<proteinExistence type="predicted"/>
<sequence length="469" mass="50842">MAMTVTKKAMKQMENMALDMARQAIMDCAEVYGFSAEEAMERLGANQVSIRTEIVTKKEKKEKVEKAAFPLPFSGYISETCCQGVKPNRGLYTQCEKKCNADGEFCKGCAKQAAKNANGQPDCGIIANRANPEWRDAKGKAPVAFVKVMKKLKLTEEQVLAEVARLGVVFDAETHFAAEPPKESKRGRPKKAITSDTESSSGEKKSRGRPKKAAKIVEVSATEDLFATLVQEAKAAPSASASAEAMSDLSGSESESESVSSSKKSKNKKMTAEEKAAKDLAKAQEKAAKEAAKAEEKAAKEAAKAEEKAAKELAKAEEKAAKELAKLQEKEAKEAAKAEEKAAKELAKAQEKAAKDLAKAEEKAAKEQAKAQKPVKAPKAETKVVAKVAAKVAAGDAELEEEEEDEEEEDEEEEAPAVAVSKFEFQGKTYLKSSNNVIYDLESQDEIGVWNATKNEIEFQEYETDSDDE</sequence>
<protein>
    <submittedName>
        <fullName evidence="2">Uncharacterized protein</fullName>
    </submittedName>
</protein>
<evidence type="ECO:0000313" key="2">
    <source>
        <dbReference type="EMBL" id="QHU28476.1"/>
    </source>
</evidence>
<dbReference type="SMART" id="SM00384">
    <property type="entry name" value="AT_hook"/>
    <property type="match status" value="2"/>
</dbReference>
<feature type="compositionally biased region" description="Low complexity" evidence="1">
    <location>
        <begin position="233"/>
        <end position="262"/>
    </location>
</feature>
<evidence type="ECO:0000256" key="1">
    <source>
        <dbReference type="SAM" id="MobiDB-lite"/>
    </source>
</evidence>
<dbReference type="AlphaFoldDB" id="A0A6C0LBY3"/>
<reference evidence="2" key="1">
    <citation type="journal article" date="2020" name="Nature">
        <title>Giant virus diversity and host interactions through global metagenomics.</title>
        <authorList>
            <person name="Schulz F."/>
            <person name="Roux S."/>
            <person name="Paez-Espino D."/>
            <person name="Jungbluth S."/>
            <person name="Walsh D.A."/>
            <person name="Denef V.J."/>
            <person name="McMahon K.D."/>
            <person name="Konstantinidis K.T."/>
            <person name="Eloe-Fadrosh E.A."/>
            <person name="Kyrpides N.C."/>
            <person name="Woyke T."/>
        </authorList>
    </citation>
    <scope>NUCLEOTIDE SEQUENCE</scope>
    <source>
        <strain evidence="2">GVMAG-M-3300027770-73</strain>
    </source>
</reference>
<name>A0A6C0LBY3_9ZZZZ</name>
<dbReference type="Pfam" id="PF02178">
    <property type="entry name" value="AT_hook"/>
    <property type="match status" value="2"/>
</dbReference>
<feature type="compositionally biased region" description="Acidic residues" evidence="1">
    <location>
        <begin position="397"/>
        <end position="415"/>
    </location>
</feature>
<dbReference type="InterPro" id="IPR017956">
    <property type="entry name" value="AT_hook_DNA-bd_motif"/>
</dbReference>
<feature type="region of interest" description="Disordered" evidence="1">
    <location>
        <begin position="179"/>
        <end position="215"/>
    </location>
</feature>
<feature type="region of interest" description="Disordered" evidence="1">
    <location>
        <begin position="233"/>
        <end position="380"/>
    </location>
</feature>
<dbReference type="GO" id="GO:0003677">
    <property type="term" value="F:DNA binding"/>
    <property type="evidence" value="ECO:0007669"/>
    <property type="project" value="InterPro"/>
</dbReference>